<gene>
    <name evidence="1" type="ORF">SDC9_16597</name>
</gene>
<protein>
    <submittedName>
        <fullName evidence="1">Uncharacterized protein</fullName>
    </submittedName>
</protein>
<sequence length="93" mass="10050">MSRSFGQLIKSAIKTALQVNRDNATDLLEFEVRELENIFSLLILGGFAGLPSPPSPIAVELLPYLEKELLVLIARADLAQDPIGVLAGMMEVG</sequence>
<dbReference type="InterPro" id="IPR058303">
    <property type="entry name" value="DUF7990"/>
</dbReference>
<dbReference type="Pfam" id="PF25952">
    <property type="entry name" value="DUF7990"/>
    <property type="match status" value="1"/>
</dbReference>
<organism evidence="1">
    <name type="scientific">bioreactor metagenome</name>
    <dbReference type="NCBI Taxonomy" id="1076179"/>
    <lineage>
        <taxon>unclassified sequences</taxon>
        <taxon>metagenomes</taxon>
        <taxon>ecological metagenomes</taxon>
    </lineage>
</organism>
<accession>A0A644TVC4</accession>
<dbReference type="EMBL" id="VSSQ01000055">
    <property type="protein sequence ID" value="MPL70835.1"/>
    <property type="molecule type" value="Genomic_DNA"/>
</dbReference>
<reference evidence="1" key="1">
    <citation type="submission" date="2019-08" db="EMBL/GenBank/DDBJ databases">
        <authorList>
            <person name="Kucharzyk K."/>
            <person name="Murdoch R.W."/>
            <person name="Higgins S."/>
            <person name="Loffler F."/>
        </authorList>
    </citation>
    <scope>NUCLEOTIDE SEQUENCE</scope>
</reference>
<dbReference type="AlphaFoldDB" id="A0A644TVC4"/>
<proteinExistence type="predicted"/>
<comment type="caution">
    <text evidence="1">The sequence shown here is derived from an EMBL/GenBank/DDBJ whole genome shotgun (WGS) entry which is preliminary data.</text>
</comment>
<name>A0A644TVC4_9ZZZZ</name>
<evidence type="ECO:0000313" key="1">
    <source>
        <dbReference type="EMBL" id="MPL70835.1"/>
    </source>
</evidence>